<protein>
    <submittedName>
        <fullName evidence="2">Uncharacterized protein</fullName>
    </submittedName>
</protein>
<evidence type="ECO:0000313" key="2">
    <source>
        <dbReference type="EMBL" id="MDA0139842.1"/>
    </source>
</evidence>
<sequence length="176" mass="19774">MLLVDLAALRLGRGRILQRVERRAGVAVGVDQQPRERRLAERVGAAEAALGIGERALDDLAQVVVRQRRERIDLQPRPQRADDLVPRMLGGGAQQRDGAVLDVRQQRVLLGLRPARDLVDEQDRHLSHGTALRRAGDDLAQIGDPVRHRVQRLERGRALPRDRLGDRRLPAPWRAP</sequence>
<comment type="caution">
    <text evidence="2">The sequence shown here is derived from an EMBL/GenBank/DDBJ whole genome shotgun (WGS) entry which is preliminary data.</text>
</comment>
<dbReference type="EMBL" id="JAPCID010000030">
    <property type="protein sequence ID" value="MDA0139842.1"/>
    <property type="molecule type" value="Genomic_DNA"/>
</dbReference>
<evidence type="ECO:0000313" key="3">
    <source>
        <dbReference type="Proteomes" id="UP001147700"/>
    </source>
</evidence>
<name>A0ABT4RMP3_9ACTN</name>
<accession>A0ABT4RMP3</accession>
<proteinExistence type="predicted"/>
<feature type="compositionally biased region" description="Basic and acidic residues" evidence="1">
    <location>
        <begin position="154"/>
        <end position="169"/>
    </location>
</feature>
<dbReference type="Proteomes" id="UP001147700">
    <property type="component" value="Unassembled WGS sequence"/>
</dbReference>
<gene>
    <name evidence="2" type="ORF">OJ962_20235</name>
</gene>
<feature type="region of interest" description="Disordered" evidence="1">
    <location>
        <begin position="154"/>
        <end position="176"/>
    </location>
</feature>
<reference evidence="2" key="1">
    <citation type="submission" date="2022-10" db="EMBL/GenBank/DDBJ databases">
        <title>The WGS of Solirubrobacter sp. CPCC 204708.</title>
        <authorList>
            <person name="Jiang Z."/>
        </authorList>
    </citation>
    <scope>NUCLEOTIDE SEQUENCE</scope>
    <source>
        <strain evidence="2">CPCC 204708</strain>
    </source>
</reference>
<evidence type="ECO:0000256" key="1">
    <source>
        <dbReference type="SAM" id="MobiDB-lite"/>
    </source>
</evidence>
<organism evidence="2 3">
    <name type="scientific">Solirubrobacter deserti</name>
    <dbReference type="NCBI Taxonomy" id="2282478"/>
    <lineage>
        <taxon>Bacteria</taxon>
        <taxon>Bacillati</taxon>
        <taxon>Actinomycetota</taxon>
        <taxon>Thermoleophilia</taxon>
        <taxon>Solirubrobacterales</taxon>
        <taxon>Solirubrobacteraceae</taxon>
        <taxon>Solirubrobacter</taxon>
    </lineage>
</organism>
<keyword evidence="3" id="KW-1185">Reference proteome</keyword>